<dbReference type="InterPro" id="IPR013783">
    <property type="entry name" value="Ig-like_fold"/>
</dbReference>
<dbReference type="SUPFAM" id="SSF81296">
    <property type="entry name" value="E set domains"/>
    <property type="match status" value="2"/>
</dbReference>
<dbReference type="SMART" id="SM00429">
    <property type="entry name" value="IPT"/>
    <property type="match status" value="2"/>
</dbReference>
<keyword evidence="2" id="KW-0812">Transmembrane</keyword>
<dbReference type="InterPro" id="IPR014756">
    <property type="entry name" value="Ig_E-set"/>
</dbReference>
<keyword evidence="1" id="KW-0732">Signal</keyword>
<keyword evidence="2" id="KW-0472">Membrane</keyword>
<dbReference type="PANTHER" id="PTHR46769">
    <property type="entry name" value="POLYCYSTIC KIDNEY AND HEPATIC DISEASE 1 (AUTOSOMAL RECESSIVE)-LIKE 1"/>
    <property type="match status" value="1"/>
</dbReference>
<protein>
    <recommendedName>
        <fullName evidence="3">IPT/TIG domain-containing protein</fullName>
    </recommendedName>
</protein>
<evidence type="ECO:0000256" key="1">
    <source>
        <dbReference type="ARBA" id="ARBA00022729"/>
    </source>
</evidence>
<feature type="domain" description="IPT/TIG" evidence="3">
    <location>
        <begin position="108"/>
        <end position="189"/>
    </location>
</feature>
<evidence type="ECO:0000259" key="3">
    <source>
        <dbReference type="SMART" id="SM00429"/>
    </source>
</evidence>
<dbReference type="InterPro" id="IPR052387">
    <property type="entry name" value="Fibrocystin"/>
</dbReference>
<feature type="domain" description="IPT/TIG" evidence="3">
    <location>
        <begin position="195"/>
        <end position="278"/>
    </location>
</feature>
<dbReference type="InterPro" id="IPR002909">
    <property type="entry name" value="IPT_dom"/>
</dbReference>
<dbReference type="Pfam" id="PF01833">
    <property type="entry name" value="TIG"/>
    <property type="match status" value="2"/>
</dbReference>
<sequence length="1194" mass="123474">MKKYLYVLLTLCFILTILPNGASAADAPEITYVSNAQGTAGDRYGITVLNHSPDMKIYFGTNEATITMQQPNLSNFMVIIPSGTGKVNITVVNSVGTSNAVPFIYYNTPYITGITPSSGNKLQETAVTITGGNFETPVSVMFGSEPATNVQLVNSTSITCVTPLSNEDSALVKVTCNGKESNEFVFTYSNPEVHLPTITSVSPSSGPVTGGTLVTITGTNLGDVSVMFNNTPVSGTIMQNGDFMEIHVVTPAHSAGFVDVSVTNPDGTATLTDGFEYEAADYGISLTPSTDKIFGAAEKGYAAQTSHEITVENTGTDSTGSLAISLSGTNADSFTLSASSIASLGVGGTDNFTVVPKDDLDVGNYEATVTVSGTNGISQSVNVSFTVNHIYDISLTPSTDKIFGAAEKGYAAQTSHEITVENTGTDSTGSLAISLSGTNADSFTLSASSIASLGVGGTDNFTVVPKDDLDVGNYEATVTVSGTNGISQSVNVSFTVNHIYDISLTPSTDKIFGAAEKGYAAQTSHEITVENTGTDSTGSLAISLSGTNADSFTLSASSIASLGVGGTDNFTVVPKNDLDVGNYEATVTVSGTNGISQSVNVSFTVNHIYDISLTPSTDKIFGAAEKGYAAQTSHEITVENTGTDSTGSLAISLSGTNADSFTLSASSIASLGVGGTDNFTVVPKDDLDVGNYEATVTVSGTNGISQSVNVSFTVNHIYDISLTPSTDKIFGAAEKGYAAQTPHEITVENTGTDSTGSLAISLSGTNADSFTLSASSIASLGVGGTDNFTVVPKNDLDVGNYEATVTVSGTNGISQSVNVSFTVNHIYDISLTPSTDKIFGAAEKGYAAQTPHEITVENTGTDSTGSLAISLSGTNADSFTLSASSIASLGVGGTDNFTVVPKNDLDVGNYEATVTVSGTNGISQSVNVSFTVNHIYDISLTPSTDKIFGAAEKGYAAQTPHEITVENTGTDSTGSLAISLSGTNADSFTLSASSIASLGVGGTDNFTVVPKDDLDVGNYEATVTVSGTNGISESLNVSFTVNKRAIGSSSSGSANVVTPSKIQIEAWEIDKIASSSGFIVITGLPDTFTFYIGEKVNWTPSPEGGTWTYDKNSLKMIENGGEYTFEALKKGNTTAIYSIDGLSHTVSITVEESDLSLTKIKNFWPAVLLLILAVIFTAIIVWRYQKKHSSEKKT</sequence>
<dbReference type="EMBL" id="CP131060">
    <property type="protein sequence ID" value="WNY25816.1"/>
    <property type="molecule type" value="Genomic_DNA"/>
</dbReference>
<reference evidence="4 5" key="1">
    <citation type="submission" date="2023-07" db="EMBL/GenBank/DDBJ databases">
        <title>Closed genoem sequence of Methanosarcinaceae archaeon Ac7.</title>
        <authorList>
            <person name="Poehlein A."/>
            <person name="Protasov E."/>
            <person name="Platt K."/>
            <person name="Reeh H."/>
            <person name="Daniel R."/>
            <person name="Brune A."/>
        </authorList>
    </citation>
    <scope>NUCLEOTIDE SEQUENCE [LARGE SCALE GENOMIC DNA]</scope>
    <source>
        <strain evidence="4 5">Ac7</strain>
    </source>
</reference>
<dbReference type="Proteomes" id="UP001303587">
    <property type="component" value="Chromosome"/>
</dbReference>
<dbReference type="Gene3D" id="2.60.40.10">
    <property type="entry name" value="Immunoglobulins"/>
    <property type="match status" value="3"/>
</dbReference>
<proteinExistence type="predicted"/>
<name>A0AA96VCQ7_9EURY</name>
<dbReference type="PANTHER" id="PTHR46769:SF2">
    <property type="entry name" value="FIBROCYSTIN-L ISOFORM 2 PRECURSOR-RELATED"/>
    <property type="match status" value="1"/>
</dbReference>
<feature type="transmembrane region" description="Helical" evidence="2">
    <location>
        <begin position="1163"/>
        <end position="1184"/>
    </location>
</feature>
<keyword evidence="2" id="KW-1133">Transmembrane helix</keyword>
<keyword evidence="5" id="KW-1185">Reference proteome</keyword>
<accession>A0AA96VCQ7</accession>
<organism evidence="4 5">
    <name type="scientific">Methanolapillus millepedarum</name>
    <dbReference type="NCBI Taxonomy" id="3028296"/>
    <lineage>
        <taxon>Archaea</taxon>
        <taxon>Methanobacteriati</taxon>
        <taxon>Methanobacteriota</taxon>
        <taxon>Stenosarchaea group</taxon>
        <taxon>Methanomicrobia</taxon>
        <taxon>Methanosarcinales</taxon>
        <taxon>Methanosarcinaceae</taxon>
        <taxon>Methanolapillus</taxon>
    </lineage>
</organism>
<evidence type="ECO:0000313" key="4">
    <source>
        <dbReference type="EMBL" id="WNY25816.1"/>
    </source>
</evidence>
<evidence type="ECO:0000256" key="2">
    <source>
        <dbReference type="SAM" id="Phobius"/>
    </source>
</evidence>
<dbReference type="CDD" id="cd00102">
    <property type="entry name" value="IPT"/>
    <property type="match status" value="2"/>
</dbReference>
<evidence type="ECO:0000313" key="5">
    <source>
        <dbReference type="Proteomes" id="UP001303587"/>
    </source>
</evidence>
<dbReference type="NCBIfam" id="NF012200">
    <property type="entry name" value="choice_anch_D"/>
    <property type="match status" value="6"/>
</dbReference>
<dbReference type="GeneID" id="89230478"/>
<dbReference type="AlphaFoldDB" id="A0AA96VCQ7"/>
<dbReference type="RefSeq" id="WP_338102163.1">
    <property type="nucleotide sequence ID" value="NZ_CP131060.1"/>
</dbReference>
<gene>
    <name evidence="4" type="ORF">MsAc7_13780</name>
</gene>